<gene>
    <name evidence="2" type="ORF">QE152_g5895</name>
</gene>
<evidence type="ECO:0000313" key="3">
    <source>
        <dbReference type="Proteomes" id="UP001458880"/>
    </source>
</evidence>
<organism evidence="2 3">
    <name type="scientific">Popillia japonica</name>
    <name type="common">Japanese beetle</name>
    <dbReference type="NCBI Taxonomy" id="7064"/>
    <lineage>
        <taxon>Eukaryota</taxon>
        <taxon>Metazoa</taxon>
        <taxon>Ecdysozoa</taxon>
        <taxon>Arthropoda</taxon>
        <taxon>Hexapoda</taxon>
        <taxon>Insecta</taxon>
        <taxon>Pterygota</taxon>
        <taxon>Neoptera</taxon>
        <taxon>Endopterygota</taxon>
        <taxon>Coleoptera</taxon>
        <taxon>Polyphaga</taxon>
        <taxon>Scarabaeiformia</taxon>
        <taxon>Scarabaeidae</taxon>
        <taxon>Rutelinae</taxon>
        <taxon>Popillia</taxon>
    </lineage>
</organism>
<feature type="region of interest" description="Disordered" evidence="1">
    <location>
        <begin position="39"/>
        <end position="67"/>
    </location>
</feature>
<name>A0AAW1MK47_POPJA</name>
<keyword evidence="3" id="KW-1185">Reference proteome</keyword>
<evidence type="ECO:0000313" key="2">
    <source>
        <dbReference type="EMBL" id="KAK9746619.1"/>
    </source>
</evidence>
<reference evidence="2 3" key="1">
    <citation type="journal article" date="2024" name="BMC Genomics">
        <title>De novo assembly and annotation of Popillia japonica's genome with initial clues to its potential as an invasive pest.</title>
        <authorList>
            <person name="Cucini C."/>
            <person name="Boschi S."/>
            <person name="Funari R."/>
            <person name="Cardaioli E."/>
            <person name="Iannotti N."/>
            <person name="Marturano G."/>
            <person name="Paoli F."/>
            <person name="Bruttini M."/>
            <person name="Carapelli A."/>
            <person name="Frati F."/>
            <person name="Nardi F."/>
        </authorList>
    </citation>
    <scope>NUCLEOTIDE SEQUENCE [LARGE SCALE GENOMIC DNA]</scope>
    <source>
        <strain evidence="2">DMR45628</strain>
    </source>
</reference>
<evidence type="ECO:0000256" key="1">
    <source>
        <dbReference type="SAM" id="MobiDB-lite"/>
    </source>
</evidence>
<dbReference type="EMBL" id="JASPKY010000038">
    <property type="protein sequence ID" value="KAK9746619.1"/>
    <property type="molecule type" value="Genomic_DNA"/>
</dbReference>
<comment type="caution">
    <text evidence="2">The sequence shown here is derived from an EMBL/GenBank/DDBJ whole genome shotgun (WGS) entry which is preliminary data.</text>
</comment>
<dbReference type="AlphaFoldDB" id="A0AAW1MK47"/>
<dbReference type="Proteomes" id="UP001458880">
    <property type="component" value="Unassembled WGS sequence"/>
</dbReference>
<sequence length="138" mass="15173">MSGEIKSRDINIQRILLSASMSGEIKSRDGKVEMLGRKTTWGGQKRRGEDPTANLVGNNGSAPQGRAPLDRELDYVTSLSGNDVSTFLSRVRRSQSRRLCGSRTIFDTGGWEGDAYLANNKVRMNPGFILFGFINGEC</sequence>
<protein>
    <submittedName>
        <fullName evidence="2">Uncharacterized protein</fullName>
    </submittedName>
</protein>
<accession>A0AAW1MK47</accession>
<proteinExistence type="predicted"/>